<protein>
    <submittedName>
        <fullName evidence="3">FRG domain-containing protein</fullName>
    </submittedName>
</protein>
<reference evidence="3 4" key="1">
    <citation type="submission" date="2020-07" db="EMBL/GenBank/DDBJ databases">
        <authorList>
            <person name="Teixeira M."/>
        </authorList>
    </citation>
    <scope>NUCLEOTIDE SEQUENCE [LARGE SCALE GENOMIC DNA]</scope>
    <source>
        <strain evidence="3">1</strain>
        <strain evidence="2">Xanthomonas sp. CPBF 367</strain>
    </source>
</reference>
<dbReference type="GeneID" id="79388876"/>
<dbReference type="Pfam" id="PF08867">
    <property type="entry name" value="FRG"/>
    <property type="match status" value="1"/>
</dbReference>
<evidence type="ECO:0000259" key="1">
    <source>
        <dbReference type="SMART" id="SM00901"/>
    </source>
</evidence>
<dbReference type="EMBL" id="LR824641">
    <property type="protein sequence ID" value="CAD0322145.1"/>
    <property type="molecule type" value="Genomic_DNA"/>
</dbReference>
<dbReference type="EMBL" id="LR861803">
    <property type="protein sequence ID" value="CAD1790207.1"/>
    <property type="molecule type" value="Genomic_DNA"/>
</dbReference>
<sequence>MYSLLVTADETAWDGTSFTYTYPRSRFLEYTNESVAARFKELNSEQIEHLLDLPCLFAYEGRENMQLGRLTSIKLHGRDVVIGFQIDPDIAPIPFEHIDPIQHRLDIRGWEMNRTHWAIKEADLFEELAGAGLLNDLRNPEPSRVDLPPPVHPQHSASSVAEFVDIVLAMPKHGKEIFYRGHSNRDSYRLEPSVFRKDGAGNPLHLRQEHQLYNELILSHSGEFQGDQYTLDRLVRMQHYSLPTRLLDITSNPLIALFFACKSVSKSGQAQEVPGEVILLSLKQASIKYFDSDTASCLANLARLPQAEKDAIDYTLDTDAFNAQEPIRKLLHLIRQEKPHFTPQINPEDLGSVVCVKSKRSNDRISFQSGAFLLFGQDATLDEEGSDKIGIERIEIRNKRGILKELDQLNITEPTVFPRIETSALYIAEKFRFKQEEQA</sequence>
<evidence type="ECO:0000313" key="3">
    <source>
        <dbReference type="EMBL" id="CAD1790207.1"/>
    </source>
</evidence>
<dbReference type="SMART" id="SM00901">
    <property type="entry name" value="FRG"/>
    <property type="match status" value="1"/>
</dbReference>
<dbReference type="AlphaFoldDB" id="A0A8E4EQB0"/>
<dbReference type="KEGG" id="xeu:XSP_001549"/>
<evidence type="ECO:0000313" key="4">
    <source>
        <dbReference type="Proteomes" id="UP000515493"/>
    </source>
</evidence>
<proteinExistence type="predicted"/>
<feature type="domain" description="FRG" evidence="1">
    <location>
        <begin position="173"/>
        <end position="278"/>
    </location>
</feature>
<evidence type="ECO:0000313" key="2">
    <source>
        <dbReference type="EMBL" id="CAD0322145.1"/>
    </source>
</evidence>
<accession>A0A8E4EQB0</accession>
<dbReference type="InterPro" id="IPR014966">
    <property type="entry name" value="FRG-dom"/>
</dbReference>
<gene>
    <name evidence="3" type="ORF">XSP_001549</name>
</gene>
<dbReference type="RefSeq" id="WP_119132304.1">
    <property type="nucleotide sequence ID" value="NZ_LR861803.1"/>
</dbReference>
<dbReference type="Proteomes" id="UP000515493">
    <property type="component" value="Chromosome"/>
</dbReference>
<organism evidence="3 4">
    <name type="scientific">Xanthomonas euroxanthea</name>
    <dbReference type="NCBI Taxonomy" id="2259622"/>
    <lineage>
        <taxon>Bacteria</taxon>
        <taxon>Pseudomonadati</taxon>
        <taxon>Pseudomonadota</taxon>
        <taxon>Gammaproteobacteria</taxon>
        <taxon>Lysobacterales</taxon>
        <taxon>Lysobacteraceae</taxon>
        <taxon>Xanthomonas</taxon>
    </lineage>
</organism>
<name>A0A8E4EQB0_9XANT</name>